<dbReference type="AlphaFoldDB" id="A0A840AV10"/>
<proteinExistence type="inferred from homology"/>
<dbReference type="GO" id="GO:0005975">
    <property type="term" value="P:carbohydrate metabolic process"/>
    <property type="evidence" value="ECO:0007669"/>
    <property type="project" value="TreeGrafter"/>
</dbReference>
<dbReference type="PANTHER" id="PTHR11739">
    <property type="entry name" value="CITRATE SYNTHASE"/>
    <property type="match status" value="1"/>
</dbReference>
<dbReference type="InterPro" id="IPR016142">
    <property type="entry name" value="Citrate_synth-like_lrg_a-sub"/>
</dbReference>
<dbReference type="PANTHER" id="PTHR11739:SF4">
    <property type="entry name" value="CITRATE SYNTHASE, PEROXISOMAL"/>
    <property type="match status" value="1"/>
</dbReference>
<accession>A0A840AV10</accession>
<dbReference type="InterPro" id="IPR036969">
    <property type="entry name" value="Citrate_synthase_sf"/>
</dbReference>
<dbReference type="InterPro" id="IPR002020">
    <property type="entry name" value="Citrate_synthase"/>
</dbReference>
<comment type="caution">
    <text evidence="5">The sequence shown here is derived from an EMBL/GenBank/DDBJ whole genome shotgun (WGS) entry which is preliminary data.</text>
</comment>
<dbReference type="EC" id="2.3.3.16" evidence="3"/>
<evidence type="ECO:0000256" key="4">
    <source>
        <dbReference type="ARBA" id="ARBA00022679"/>
    </source>
</evidence>
<evidence type="ECO:0000313" key="5">
    <source>
        <dbReference type="EMBL" id="MBB3941988.1"/>
    </source>
</evidence>
<comment type="similarity">
    <text evidence="2">Belongs to the citrate synthase family.</text>
</comment>
<dbReference type="Pfam" id="PF00285">
    <property type="entry name" value="Citrate_synt"/>
    <property type="match status" value="1"/>
</dbReference>
<organism evidence="5 6">
    <name type="scientific">Sphingorhabdus rigui</name>
    <dbReference type="NCBI Taxonomy" id="1282858"/>
    <lineage>
        <taxon>Bacteria</taxon>
        <taxon>Pseudomonadati</taxon>
        <taxon>Pseudomonadota</taxon>
        <taxon>Alphaproteobacteria</taxon>
        <taxon>Sphingomonadales</taxon>
        <taxon>Sphingomonadaceae</taxon>
        <taxon>Sphingorhabdus</taxon>
    </lineage>
</organism>
<dbReference type="SUPFAM" id="SSF48256">
    <property type="entry name" value="Citrate synthase"/>
    <property type="match status" value="1"/>
</dbReference>
<keyword evidence="5" id="KW-0012">Acyltransferase</keyword>
<dbReference type="EMBL" id="JACIEA010000001">
    <property type="protein sequence ID" value="MBB3941988.1"/>
    <property type="molecule type" value="Genomic_DNA"/>
</dbReference>
<evidence type="ECO:0000313" key="6">
    <source>
        <dbReference type="Proteomes" id="UP000581447"/>
    </source>
</evidence>
<sequence length="260" mass="27216">MRIGKQDAPFTSICTSDAHSINVRGMDLCEEVIGKVDFTSYFWMLVTGTLPTPTQLFFCNAVLAAIAEHGLVPSVVASRMTYAAAPEAFHGAVAAGLLGCGSVVLGSAEVAGRFYAECVEATEATGANASDIAKEKIIALRAEKKAIPGFGHPQHSDGDPRANLLLRLAEEHGIVGKHIGMLYAIRDVLPDAIGRALPINVNGAIPAVMLDVGFPLAALKGISLLARTASIIAHLQEETERPIGFIMSGAAAGQIEFVPS</sequence>
<dbReference type="GO" id="GO:0005829">
    <property type="term" value="C:cytosol"/>
    <property type="evidence" value="ECO:0007669"/>
    <property type="project" value="TreeGrafter"/>
</dbReference>
<dbReference type="NCBIfam" id="NF004868">
    <property type="entry name" value="PRK06224.1-5"/>
    <property type="match status" value="1"/>
</dbReference>
<dbReference type="InterPro" id="IPR016143">
    <property type="entry name" value="Citrate_synth-like_sm_a-sub"/>
</dbReference>
<dbReference type="RefSeq" id="WP_183939222.1">
    <property type="nucleotide sequence ID" value="NZ_BAABBG010000001.1"/>
</dbReference>
<keyword evidence="6" id="KW-1185">Reference proteome</keyword>
<gene>
    <name evidence="5" type="ORF">GGR91_000210</name>
</gene>
<dbReference type="Gene3D" id="1.10.230.10">
    <property type="entry name" value="Cytochrome P450-Terp, domain 2"/>
    <property type="match status" value="1"/>
</dbReference>
<dbReference type="GO" id="GO:0006099">
    <property type="term" value="P:tricarboxylic acid cycle"/>
    <property type="evidence" value="ECO:0007669"/>
    <property type="project" value="UniProtKB-UniPathway"/>
</dbReference>
<keyword evidence="4 5" id="KW-0808">Transferase</keyword>
<comment type="pathway">
    <text evidence="1">Carbohydrate metabolism; tricarboxylic acid cycle; isocitrate from oxaloacetate: step 1/2.</text>
</comment>
<dbReference type="CDD" id="cd06100">
    <property type="entry name" value="CCL_ACL-C"/>
    <property type="match status" value="1"/>
</dbReference>
<dbReference type="GO" id="GO:0036440">
    <property type="term" value="F:citrate synthase activity"/>
    <property type="evidence" value="ECO:0007669"/>
    <property type="project" value="UniProtKB-EC"/>
</dbReference>
<dbReference type="Gene3D" id="1.10.580.10">
    <property type="entry name" value="Citrate Synthase, domain 1"/>
    <property type="match status" value="1"/>
</dbReference>
<evidence type="ECO:0000256" key="1">
    <source>
        <dbReference type="ARBA" id="ARBA00004751"/>
    </source>
</evidence>
<dbReference type="UniPathway" id="UPA00223">
    <property type="reaction ID" value="UER00717"/>
</dbReference>
<protein>
    <recommendedName>
        <fullName evidence="3">citrate synthase (unknown stereospecificity)</fullName>
        <ecNumber evidence="3">2.3.3.16</ecNumber>
    </recommendedName>
</protein>
<evidence type="ECO:0000256" key="2">
    <source>
        <dbReference type="ARBA" id="ARBA00010566"/>
    </source>
</evidence>
<reference evidence="5 6" key="1">
    <citation type="submission" date="2020-08" db="EMBL/GenBank/DDBJ databases">
        <title>Genomic Encyclopedia of Type Strains, Phase IV (KMG-IV): sequencing the most valuable type-strain genomes for metagenomic binning, comparative biology and taxonomic classification.</title>
        <authorList>
            <person name="Goeker M."/>
        </authorList>
    </citation>
    <scope>NUCLEOTIDE SEQUENCE [LARGE SCALE GENOMIC DNA]</scope>
    <source>
        <strain evidence="5 6">DSM 29050</strain>
    </source>
</reference>
<name>A0A840AV10_9SPHN</name>
<evidence type="ECO:0000256" key="3">
    <source>
        <dbReference type="ARBA" id="ARBA00012972"/>
    </source>
</evidence>
<dbReference type="Proteomes" id="UP000581447">
    <property type="component" value="Unassembled WGS sequence"/>
</dbReference>